<dbReference type="GO" id="GO:0015833">
    <property type="term" value="P:peptide transport"/>
    <property type="evidence" value="ECO:0007669"/>
    <property type="project" value="TreeGrafter"/>
</dbReference>
<gene>
    <name evidence="5" type="ORF">GCM10016234_18240</name>
</gene>
<accession>A0A8J3DYM7</accession>
<dbReference type="Pfam" id="PF00496">
    <property type="entry name" value="SBP_bac_5"/>
    <property type="match status" value="1"/>
</dbReference>
<dbReference type="InterPro" id="IPR030678">
    <property type="entry name" value="Peptide/Ni-bd"/>
</dbReference>
<dbReference type="CDD" id="cd08513">
    <property type="entry name" value="PBP2_thermophilic_Hb8_like"/>
    <property type="match status" value="1"/>
</dbReference>
<comment type="similarity">
    <text evidence="2">Belongs to the bacterial solute-binding protein 5 family.</text>
</comment>
<reference evidence="5" key="1">
    <citation type="journal article" date="2014" name="Int. J. Syst. Evol. Microbiol.">
        <title>Complete genome sequence of Corynebacterium casei LMG S-19264T (=DSM 44701T), isolated from a smear-ripened cheese.</title>
        <authorList>
            <consortium name="US DOE Joint Genome Institute (JGI-PGF)"/>
            <person name="Walter F."/>
            <person name="Albersmeier A."/>
            <person name="Kalinowski J."/>
            <person name="Ruckert C."/>
        </authorList>
    </citation>
    <scope>NUCLEOTIDE SEQUENCE</scope>
    <source>
        <strain evidence="5">KCTC 42249</strain>
    </source>
</reference>
<comment type="subcellular location">
    <subcellularLocation>
        <location evidence="1">Periplasm</location>
    </subcellularLocation>
</comment>
<dbReference type="GO" id="GO:0030288">
    <property type="term" value="C:outer membrane-bounded periplasmic space"/>
    <property type="evidence" value="ECO:0007669"/>
    <property type="project" value="UniProtKB-ARBA"/>
</dbReference>
<evidence type="ECO:0000259" key="4">
    <source>
        <dbReference type="Pfam" id="PF00496"/>
    </source>
</evidence>
<dbReference type="GO" id="GO:1904680">
    <property type="term" value="F:peptide transmembrane transporter activity"/>
    <property type="evidence" value="ECO:0007669"/>
    <property type="project" value="TreeGrafter"/>
</dbReference>
<dbReference type="PANTHER" id="PTHR30290:SF38">
    <property type="entry name" value="D,D-DIPEPTIDE-BINDING PERIPLASMIC PROTEIN DDPA-RELATED"/>
    <property type="match status" value="1"/>
</dbReference>
<reference evidence="5" key="2">
    <citation type="submission" date="2020-09" db="EMBL/GenBank/DDBJ databases">
        <authorList>
            <person name="Sun Q."/>
            <person name="Kim S."/>
        </authorList>
    </citation>
    <scope>NUCLEOTIDE SEQUENCE</scope>
    <source>
        <strain evidence="5">KCTC 42249</strain>
    </source>
</reference>
<dbReference type="Gene3D" id="3.90.76.10">
    <property type="entry name" value="Dipeptide-binding Protein, Domain 1"/>
    <property type="match status" value="1"/>
</dbReference>
<dbReference type="Proteomes" id="UP000630142">
    <property type="component" value="Unassembled WGS sequence"/>
</dbReference>
<organism evidence="5 6">
    <name type="scientific">Tianweitania populi</name>
    <dbReference type="NCBI Taxonomy" id="1607949"/>
    <lineage>
        <taxon>Bacteria</taxon>
        <taxon>Pseudomonadati</taxon>
        <taxon>Pseudomonadota</taxon>
        <taxon>Alphaproteobacteria</taxon>
        <taxon>Hyphomicrobiales</taxon>
        <taxon>Phyllobacteriaceae</taxon>
        <taxon>Tianweitania</taxon>
    </lineage>
</organism>
<proteinExistence type="inferred from homology"/>
<dbReference type="RefSeq" id="WP_189503106.1">
    <property type="nucleotide sequence ID" value="NZ_BMZQ01000001.1"/>
</dbReference>
<protein>
    <submittedName>
        <fullName evidence="5">ABC transporter substrate-binding protein</fullName>
    </submittedName>
</protein>
<dbReference type="SUPFAM" id="SSF53850">
    <property type="entry name" value="Periplasmic binding protein-like II"/>
    <property type="match status" value="1"/>
</dbReference>
<dbReference type="Gene3D" id="3.40.190.10">
    <property type="entry name" value="Periplasmic binding protein-like II"/>
    <property type="match status" value="1"/>
</dbReference>
<dbReference type="InterPro" id="IPR006311">
    <property type="entry name" value="TAT_signal"/>
</dbReference>
<name>A0A8J3DYM7_9HYPH</name>
<evidence type="ECO:0000256" key="1">
    <source>
        <dbReference type="ARBA" id="ARBA00004418"/>
    </source>
</evidence>
<dbReference type="GO" id="GO:0043190">
    <property type="term" value="C:ATP-binding cassette (ABC) transporter complex"/>
    <property type="evidence" value="ECO:0007669"/>
    <property type="project" value="InterPro"/>
</dbReference>
<keyword evidence="6" id="KW-1185">Reference proteome</keyword>
<comment type="caution">
    <text evidence="5">The sequence shown here is derived from an EMBL/GenBank/DDBJ whole genome shotgun (WGS) entry which is preliminary data.</text>
</comment>
<dbReference type="PIRSF" id="PIRSF002741">
    <property type="entry name" value="MppA"/>
    <property type="match status" value="1"/>
</dbReference>
<dbReference type="PANTHER" id="PTHR30290">
    <property type="entry name" value="PERIPLASMIC BINDING COMPONENT OF ABC TRANSPORTER"/>
    <property type="match status" value="1"/>
</dbReference>
<feature type="domain" description="Solute-binding protein family 5" evidence="4">
    <location>
        <begin position="83"/>
        <end position="451"/>
    </location>
</feature>
<evidence type="ECO:0000313" key="5">
    <source>
        <dbReference type="EMBL" id="GHD13104.1"/>
    </source>
</evidence>
<dbReference type="AlphaFoldDB" id="A0A8J3DYM7"/>
<dbReference type="InterPro" id="IPR000914">
    <property type="entry name" value="SBP_5_dom"/>
</dbReference>
<dbReference type="InterPro" id="IPR039424">
    <property type="entry name" value="SBP_5"/>
</dbReference>
<dbReference type="Gene3D" id="3.10.105.10">
    <property type="entry name" value="Dipeptide-binding Protein, Domain 3"/>
    <property type="match status" value="1"/>
</dbReference>
<evidence type="ECO:0000256" key="2">
    <source>
        <dbReference type="ARBA" id="ARBA00005695"/>
    </source>
</evidence>
<dbReference type="EMBL" id="BMZQ01000001">
    <property type="protein sequence ID" value="GHD13104.1"/>
    <property type="molecule type" value="Genomic_DNA"/>
</dbReference>
<dbReference type="PROSITE" id="PS51318">
    <property type="entry name" value="TAT"/>
    <property type="match status" value="1"/>
</dbReference>
<evidence type="ECO:0000313" key="6">
    <source>
        <dbReference type="Proteomes" id="UP000630142"/>
    </source>
</evidence>
<sequence>MTTKLTINRRTLIKSAAASSLILPATGLFRPAIAQSNRERVIFTTNQEPVQFNPLLYANGGTDTIVEALVFDALWDVDDQGNFIPNLAAELPTRENGGISQDGRTWRVNLKRDVKWSDGQPFTAKDVEFTYQTIVNPKVAVRSRSGFELIDTFKVVDDYTVEMTLTRPYVPFYWAWQSMHIVPHHLLSGEADINTSGFNTEPIGTGAYTLKSRTAGSHMVYEANAGYHRGAPKIRQFIHKFVPDQLVAYGQMRTGEIDVFGLMGIPYDRWDEAKALPNRNFVLAPQPYVQFIYFNTEKPQFTDPKVRKALYIACEMQKSIDDINFGTTPRTLSYLHTSHWAYNNALKEETANPQLAEKMLDEAGWRRGADGIREKDGVKMKFTMSTTAGAPPRQASQQLFQQNWKQIGVEMEIKNMPGSVVWGEYTTKSQFDTLLVAWEPPVGMDPDYASRCHSKAIGNGANYTQYKNPEVDRLLDEGVTQTDVEQRKETYGKVQQILLDEVPFAPQFSVVQGNMSTSALNGFKANQYVTDACWNVHEWAWA</sequence>
<keyword evidence="3" id="KW-0732">Signal</keyword>
<evidence type="ECO:0000256" key="3">
    <source>
        <dbReference type="ARBA" id="ARBA00022729"/>
    </source>
</evidence>